<keyword evidence="3" id="KW-1185">Reference proteome</keyword>
<gene>
    <name evidence="2" type="ORF">NVS89_15210</name>
</gene>
<dbReference type="SUPFAM" id="SSF52833">
    <property type="entry name" value="Thioredoxin-like"/>
    <property type="match status" value="1"/>
</dbReference>
<organism evidence="2 3">
    <name type="scientific">Ancylobacter mangrovi</name>
    <dbReference type="NCBI Taxonomy" id="2972472"/>
    <lineage>
        <taxon>Bacteria</taxon>
        <taxon>Pseudomonadati</taxon>
        <taxon>Pseudomonadota</taxon>
        <taxon>Alphaproteobacteria</taxon>
        <taxon>Hyphomicrobiales</taxon>
        <taxon>Xanthobacteraceae</taxon>
        <taxon>Ancylobacter</taxon>
    </lineage>
</organism>
<dbReference type="PANTHER" id="PTHR36057">
    <property type="match status" value="1"/>
</dbReference>
<dbReference type="PANTHER" id="PTHR36057:SF1">
    <property type="entry name" value="LIPOPROTEIN LIPID ATTACHMENT SITE-LIKE PROTEIN, PUTATIVE (DUF1223)-RELATED"/>
    <property type="match status" value="1"/>
</dbReference>
<sequence length="237" mass="24662">MKGAAIAALLAALGGLVAPASRLAAEEAVPPASQPVVVELFTSQGCSSCPPANATLIALADRPGVLALSFSVTYWDYLGWKDAFGRPEYTQRQVAYEPKLGQSGPFTPQMVVDGQASAIGYDRRQMEALIAASPRKSGPALTLRPGRIEIGAARPGRGAADVWLVRYDPRLVEVPVRRGENSGRTLPHSHVVHGLARLGGWNGAAAAFKVPPAPDGLRTAVLVQESAGGPILAAASD</sequence>
<evidence type="ECO:0000256" key="1">
    <source>
        <dbReference type="SAM" id="SignalP"/>
    </source>
</evidence>
<evidence type="ECO:0000313" key="3">
    <source>
        <dbReference type="Proteomes" id="UP001151088"/>
    </source>
</evidence>
<proteinExistence type="predicted"/>
<comment type="caution">
    <text evidence="2">The sequence shown here is derived from an EMBL/GenBank/DDBJ whole genome shotgun (WGS) entry which is preliminary data.</text>
</comment>
<dbReference type="InterPro" id="IPR036249">
    <property type="entry name" value="Thioredoxin-like_sf"/>
</dbReference>
<dbReference type="AlphaFoldDB" id="A0A9X2T6J9"/>
<protein>
    <submittedName>
        <fullName evidence="2">DUF1223 domain-containing protein</fullName>
    </submittedName>
</protein>
<feature type="chain" id="PRO_5040998590" evidence="1">
    <location>
        <begin position="25"/>
        <end position="237"/>
    </location>
</feature>
<accession>A0A9X2T6J9</accession>
<reference evidence="2" key="1">
    <citation type="submission" date="2022-08" db="EMBL/GenBank/DDBJ databases">
        <authorList>
            <person name="Li F."/>
        </authorList>
    </citation>
    <scope>NUCLEOTIDE SEQUENCE</scope>
    <source>
        <strain evidence="2">MQZ15Z-1</strain>
    </source>
</reference>
<dbReference type="InterPro" id="IPR010634">
    <property type="entry name" value="DUF1223"/>
</dbReference>
<name>A0A9X2T6J9_9HYPH</name>
<keyword evidence="1" id="KW-0732">Signal</keyword>
<dbReference type="Proteomes" id="UP001151088">
    <property type="component" value="Unassembled WGS sequence"/>
</dbReference>
<dbReference type="Pfam" id="PF06764">
    <property type="entry name" value="DUF1223"/>
    <property type="match status" value="1"/>
</dbReference>
<dbReference type="EMBL" id="JANTHZ010000007">
    <property type="protein sequence ID" value="MCS0496449.1"/>
    <property type="molecule type" value="Genomic_DNA"/>
</dbReference>
<evidence type="ECO:0000313" key="2">
    <source>
        <dbReference type="EMBL" id="MCS0496449.1"/>
    </source>
</evidence>
<dbReference type="RefSeq" id="WP_258733615.1">
    <property type="nucleotide sequence ID" value="NZ_JANTHZ010000007.1"/>
</dbReference>
<feature type="signal peptide" evidence="1">
    <location>
        <begin position="1"/>
        <end position="24"/>
    </location>
</feature>